<feature type="active site" description="Proton acceptor" evidence="2">
    <location>
        <position position="124"/>
    </location>
</feature>
<proteinExistence type="inferred from homology"/>
<keyword evidence="5" id="KW-0808">Transferase</keyword>
<evidence type="ECO:0000256" key="3">
    <source>
        <dbReference type="PIRSR" id="PIRSR620019-2"/>
    </source>
</evidence>
<dbReference type="InterPro" id="IPR001451">
    <property type="entry name" value="Hexapep"/>
</dbReference>
<dbReference type="CDD" id="cd03360">
    <property type="entry name" value="LbH_AT_putative"/>
    <property type="match status" value="1"/>
</dbReference>
<feature type="binding site" evidence="3">
    <location>
        <begin position="7"/>
        <end position="9"/>
    </location>
    <ligand>
        <name>substrate</name>
    </ligand>
</feature>
<dbReference type="InterPro" id="IPR050179">
    <property type="entry name" value="Trans_hexapeptide_repeat"/>
</dbReference>
<evidence type="ECO:0000313" key="6">
    <source>
        <dbReference type="Proteomes" id="UP000252172"/>
    </source>
</evidence>
<dbReference type="Pfam" id="PF00132">
    <property type="entry name" value="Hexapep"/>
    <property type="match status" value="1"/>
</dbReference>
<dbReference type="NCBIfam" id="TIGR03570">
    <property type="entry name" value="NeuD_NnaD"/>
    <property type="match status" value="1"/>
</dbReference>
<feature type="binding site" evidence="3">
    <location>
        <position position="60"/>
    </location>
    <ligand>
        <name>substrate</name>
    </ligand>
</feature>
<dbReference type="AlphaFoldDB" id="A0A368MXG3"/>
<evidence type="ECO:0000256" key="1">
    <source>
        <dbReference type="ARBA" id="ARBA00007274"/>
    </source>
</evidence>
<evidence type="ECO:0000256" key="2">
    <source>
        <dbReference type="PIRSR" id="PIRSR620019-1"/>
    </source>
</evidence>
<feature type="binding site" evidence="3">
    <location>
        <position position="154"/>
    </location>
    <ligand>
        <name>acetyl-CoA</name>
        <dbReference type="ChEBI" id="CHEBI:57288"/>
    </ligand>
</feature>
<gene>
    <name evidence="5" type="ORF">DQ356_07225</name>
</gene>
<dbReference type="InterPro" id="IPR041561">
    <property type="entry name" value="PglD_N"/>
</dbReference>
<evidence type="ECO:0000259" key="4">
    <source>
        <dbReference type="Pfam" id="PF17836"/>
    </source>
</evidence>
<comment type="similarity">
    <text evidence="1">Belongs to the transferase hexapeptide repeat family.</text>
</comment>
<feature type="site" description="Increases basicity of active site His" evidence="2">
    <location>
        <position position="125"/>
    </location>
</feature>
<keyword evidence="6" id="KW-1185">Reference proteome</keyword>
<dbReference type="SUPFAM" id="SSF51161">
    <property type="entry name" value="Trimeric LpxA-like enzymes"/>
    <property type="match status" value="1"/>
</dbReference>
<accession>A0A368MXG3</accession>
<dbReference type="Gene3D" id="3.40.50.20">
    <property type="match status" value="1"/>
</dbReference>
<dbReference type="InterPro" id="IPR020019">
    <property type="entry name" value="AcTrfase_PglD-like"/>
</dbReference>
<name>A0A368MXG3_9FLAO</name>
<reference evidence="5 6" key="1">
    <citation type="submission" date="2018-07" db="EMBL/GenBank/DDBJ databases">
        <title>Chryseobacterium lacus sp. nov., isolated from lake water.</title>
        <authorList>
            <person name="Li C.-M."/>
        </authorList>
    </citation>
    <scope>NUCLEOTIDE SEQUENCE [LARGE SCALE GENOMIC DNA]</scope>
    <source>
        <strain evidence="5 6">YLOS41</strain>
    </source>
</reference>
<dbReference type="InterPro" id="IPR011004">
    <property type="entry name" value="Trimer_LpxA-like_sf"/>
</dbReference>
<dbReference type="GO" id="GO:0016740">
    <property type="term" value="F:transferase activity"/>
    <property type="evidence" value="ECO:0007669"/>
    <property type="project" value="UniProtKB-KW"/>
</dbReference>
<dbReference type="Pfam" id="PF17836">
    <property type="entry name" value="PglD_N"/>
    <property type="match status" value="1"/>
</dbReference>
<sequence>MIIFGASGHAKVILDILLANKREVEKIVDDAPPVEEIFGIPVERCVEVYPEESEAVIAIGSNTTRKKFALKYPLHYMSAVHPAATVSPFSKVGDGTVVMAYAVINPGAQIGQHCIINTAAVVEHDCELADYVHISPNAALAGNVTVGEGTHIGIGACVIQGITIGQWCTIGAGAVIIHDVPDGTTVVGNPGRIVK</sequence>
<dbReference type="Gene3D" id="2.160.10.10">
    <property type="entry name" value="Hexapeptide repeat proteins"/>
    <property type="match status" value="1"/>
</dbReference>
<protein>
    <submittedName>
        <fullName evidence="5">Acetyltransferase</fullName>
    </submittedName>
</protein>
<comment type="caution">
    <text evidence="5">The sequence shown here is derived from an EMBL/GenBank/DDBJ whole genome shotgun (WGS) entry which is preliminary data.</text>
</comment>
<dbReference type="OrthoDB" id="9794407at2"/>
<dbReference type="Proteomes" id="UP000252172">
    <property type="component" value="Unassembled WGS sequence"/>
</dbReference>
<evidence type="ECO:0000313" key="5">
    <source>
        <dbReference type="EMBL" id="RCU42610.1"/>
    </source>
</evidence>
<dbReference type="RefSeq" id="WP_114303822.1">
    <property type="nucleotide sequence ID" value="NZ_QPIE01000005.1"/>
</dbReference>
<dbReference type="EMBL" id="QPIE01000005">
    <property type="protein sequence ID" value="RCU42610.1"/>
    <property type="molecule type" value="Genomic_DNA"/>
</dbReference>
<feature type="binding site" evidence="3">
    <location>
        <position position="133"/>
    </location>
    <ligand>
        <name>acetyl-CoA</name>
        <dbReference type="ChEBI" id="CHEBI:57288"/>
    </ligand>
</feature>
<dbReference type="PANTHER" id="PTHR43300">
    <property type="entry name" value="ACETYLTRANSFERASE"/>
    <property type="match status" value="1"/>
</dbReference>
<organism evidence="5 6">
    <name type="scientific">Chryseobacterium lacus</name>
    <dbReference type="NCBI Taxonomy" id="2058346"/>
    <lineage>
        <taxon>Bacteria</taxon>
        <taxon>Pseudomonadati</taxon>
        <taxon>Bacteroidota</taxon>
        <taxon>Flavobacteriia</taxon>
        <taxon>Flavobacteriales</taxon>
        <taxon>Weeksellaceae</taxon>
        <taxon>Chryseobacterium group</taxon>
        <taxon>Chryseobacterium</taxon>
    </lineage>
</organism>
<feature type="domain" description="PglD N-terminal" evidence="4">
    <location>
        <begin position="2"/>
        <end position="69"/>
    </location>
</feature>
<dbReference type="PANTHER" id="PTHR43300:SF7">
    <property type="entry name" value="UDP-N-ACETYLBACILLOSAMINE N-ACETYLTRANSFERASE"/>
    <property type="match status" value="1"/>
</dbReference>